<organism evidence="2 3">
    <name type="scientific">Synaphobranchus kaupii</name>
    <name type="common">Kaup's arrowtooth eel</name>
    <dbReference type="NCBI Taxonomy" id="118154"/>
    <lineage>
        <taxon>Eukaryota</taxon>
        <taxon>Metazoa</taxon>
        <taxon>Chordata</taxon>
        <taxon>Craniata</taxon>
        <taxon>Vertebrata</taxon>
        <taxon>Euteleostomi</taxon>
        <taxon>Actinopterygii</taxon>
        <taxon>Neopterygii</taxon>
        <taxon>Teleostei</taxon>
        <taxon>Anguilliformes</taxon>
        <taxon>Synaphobranchidae</taxon>
        <taxon>Synaphobranchus</taxon>
    </lineage>
</organism>
<protein>
    <submittedName>
        <fullName evidence="2">Uncharacterized protein</fullName>
    </submittedName>
</protein>
<evidence type="ECO:0000313" key="3">
    <source>
        <dbReference type="Proteomes" id="UP001152622"/>
    </source>
</evidence>
<comment type="caution">
    <text evidence="2">The sequence shown here is derived from an EMBL/GenBank/DDBJ whole genome shotgun (WGS) entry which is preliminary data.</text>
</comment>
<dbReference type="AlphaFoldDB" id="A0A9Q1EVJ8"/>
<accession>A0A9Q1EVJ8</accession>
<reference evidence="2" key="1">
    <citation type="journal article" date="2023" name="Science">
        <title>Genome structures resolve the early diversification of teleost fishes.</title>
        <authorList>
            <person name="Parey E."/>
            <person name="Louis A."/>
            <person name="Montfort J."/>
            <person name="Bouchez O."/>
            <person name="Roques C."/>
            <person name="Iampietro C."/>
            <person name="Lluch J."/>
            <person name="Castinel A."/>
            <person name="Donnadieu C."/>
            <person name="Desvignes T."/>
            <person name="Floi Bucao C."/>
            <person name="Jouanno E."/>
            <person name="Wen M."/>
            <person name="Mejri S."/>
            <person name="Dirks R."/>
            <person name="Jansen H."/>
            <person name="Henkel C."/>
            <person name="Chen W.J."/>
            <person name="Zahm M."/>
            <person name="Cabau C."/>
            <person name="Klopp C."/>
            <person name="Thompson A.W."/>
            <person name="Robinson-Rechavi M."/>
            <person name="Braasch I."/>
            <person name="Lecointre G."/>
            <person name="Bobe J."/>
            <person name="Postlethwait J.H."/>
            <person name="Berthelot C."/>
            <person name="Roest Crollius H."/>
            <person name="Guiguen Y."/>
        </authorList>
    </citation>
    <scope>NUCLEOTIDE SEQUENCE</scope>
    <source>
        <strain evidence="2">WJC10195</strain>
    </source>
</reference>
<dbReference type="EMBL" id="JAINUF010000012">
    <property type="protein sequence ID" value="KAJ8345811.1"/>
    <property type="molecule type" value="Genomic_DNA"/>
</dbReference>
<evidence type="ECO:0000256" key="1">
    <source>
        <dbReference type="SAM" id="MobiDB-lite"/>
    </source>
</evidence>
<feature type="non-terminal residue" evidence="2">
    <location>
        <position position="1"/>
    </location>
</feature>
<gene>
    <name evidence="2" type="ORF">SKAU_G00300040</name>
</gene>
<keyword evidence="3" id="KW-1185">Reference proteome</keyword>
<name>A0A9Q1EVJ8_SYNKA</name>
<evidence type="ECO:0000313" key="2">
    <source>
        <dbReference type="EMBL" id="KAJ8345811.1"/>
    </source>
</evidence>
<feature type="region of interest" description="Disordered" evidence="1">
    <location>
        <begin position="1"/>
        <end position="21"/>
    </location>
</feature>
<feature type="compositionally biased region" description="Polar residues" evidence="1">
    <location>
        <begin position="1"/>
        <end position="12"/>
    </location>
</feature>
<sequence length="70" mass="7523">SSVELSNGSDQQRACREGEGLPRANVIHPLRTSSAVLNESFTGGRVPSEAARCSVDFCGRTCRDSFTEGY</sequence>
<proteinExistence type="predicted"/>
<dbReference type="Proteomes" id="UP001152622">
    <property type="component" value="Chromosome 12"/>
</dbReference>